<dbReference type="EMBL" id="ADLK01000029">
    <property type="protein sequence ID" value="KMW16508.1"/>
    <property type="molecule type" value="Genomic_DNA"/>
</dbReference>
<protein>
    <submittedName>
        <fullName evidence="1">Uncharacterized protein</fullName>
    </submittedName>
</protein>
<evidence type="ECO:0000313" key="1">
    <source>
        <dbReference type="EMBL" id="KMW16508.1"/>
    </source>
</evidence>
<dbReference type="GeneID" id="93161630"/>
<gene>
    <name evidence="1" type="ORF">HMPREF9470_04008</name>
</gene>
<dbReference type="InterPro" id="IPR043743">
    <property type="entry name" value="DUF5688"/>
</dbReference>
<proteinExistence type="predicted"/>
<dbReference type="Proteomes" id="UP000037392">
    <property type="component" value="Unassembled WGS sequence"/>
</dbReference>
<dbReference type="RefSeq" id="WP_048930568.1">
    <property type="nucleotide sequence ID" value="NZ_KQ235881.1"/>
</dbReference>
<dbReference type="Pfam" id="PF18941">
    <property type="entry name" value="DUF5688"/>
    <property type="match status" value="1"/>
</dbReference>
<dbReference type="AlphaFoldDB" id="A0A0J9BUS9"/>
<name>A0A0J9BUS9_9FIRM</name>
<organism evidence="1 2">
    <name type="scientific">[Clostridium] citroniae WAL-19142</name>
    <dbReference type="NCBI Taxonomy" id="742734"/>
    <lineage>
        <taxon>Bacteria</taxon>
        <taxon>Bacillati</taxon>
        <taxon>Bacillota</taxon>
        <taxon>Clostridia</taxon>
        <taxon>Lachnospirales</taxon>
        <taxon>Lachnospiraceae</taxon>
        <taxon>Enterocloster</taxon>
    </lineage>
</organism>
<evidence type="ECO:0000313" key="2">
    <source>
        <dbReference type="Proteomes" id="UP000037392"/>
    </source>
</evidence>
<dbReference type="PATRIC" id="fig|742734.4.peg.4295"/>
<dbReference type="OrthoDB" id="1655031at2"/>
<accession>A0A0J9BUS9</accession>
<reference evidence="1 2" key="1">
    <citation type="submission" date="2011-04" db="EMBL/GenBank/DDBJ databases">
        <title>The Genome Sequence of Clostridium citroniae WAL-19142.</title>
        <authorList>
            <consortium name="The Broad Institute Genome Sequencing Platform"/>
            <person name="Earl A."/>
            <person name="Ward D."/>
            <person name="Feldgarden M."/>
            <person name="Gevers D."/>
            <person name="Warren Y.A."/>
            <person name="Tyrrell K.L."/>
            <person name="Citron D.M."/>
            <person name="Goldstein E.J."/>
            <person name="Daigneault M."/>
            <person name="Allen-Vercoe E."/>
            <person name="Young S.K."/>
            <person name="Zeng Q."/>
            <person name="Gargeya S."/>
            <person name="Fitzgerald M."/>
            <person name="Haas B."/>
            <person name="Abouelleil A."/>
            <person name="Alvarado L."/>
            <person name="Arachchi H.M."/>
            <person name="Berlin A."/>
            <person name="Brown A."/>
            <person name="Chapman S.B."/>
            <person name="Chen Z."/>
            <person name="Dunbar C."/>
            <person name="Freedman E."/>
            <person name="Gearin G."/>
            <person name="Gellesch M."/>
            <person name="Goldberg J."/>
            <person name="Griggs A."/>
            <person name="Gujja S."/>
            <person name="Heilman E.R."/>
            <person name="Heiman D."/>
            <person name="Howarth C."/>
            <person name="Larson L."/>
            <person name="Lui A."/>
            <person name="MacDonald P.J."/>
            <person name="Mehta T."/>
            <person name="Montmayeur A."/>
            <person name="Murphy C."/>
            <person name="Neiman D."/>
            <person name="Pearson M."/>
            <person name="Priest M."/>
            <person name="Roberts A."/>
            <person name="Saif S."/>
            <person name="Shea T."/>
            <person name="Shenoy N."/>
            <person name="Sisk P."/>
            <person name="Stolte C."/>
            <person name="Sykes S."/>
            <person name="White J."/>
            <person name="Yandava C."/>
            <person name="Wortman J."/>
            <person name="Nusbaum C."/>
            <person name="Birren B."/>
        </authorList>
    </citation>
    <scope>NUCLEOTIDE SEQUENCE [LARGE SCALE GENOMIC DNA]</scope>
    <source>
        <strain evidence="1 2">WAL-19142</strain>
    </source>
</reference>
<comment type="caution">
    <text evidence="1">The sequence shown here is derived from an EMBL/GenBank/DDBJ whole genome shotgun (WGS) entry which is preliminary data.</text>
</comment>
<sequence>MIYEAFLNKVTKQMTQELGEGYGLTLRKVPKNNGQILDGLCITHGDDHVAPAMYLNPCYDQYLAGRPMEDIVAELITLYQKNHTPPDLDYARLARYRDMKPHIACKLIHAVSNQSLLEEIPHILWLDLAIIFYLCIHEDDSGLMTAVIHNNHLDVWDISLEELKETALANTPSLFPPVITSMSQMIEDLSRAVAEEESACLPSSDQSAPFFVLSNTSGINGAACILYPDVIKNFAEIMEKDIIILPSSIHEVLLLPDEGDISCDEMSRLVTHINQTEVPKEDRLSNQVYLYSRIHQTLTLASGCMIPIC</sequence>